<feature type="region of interest" description="Disordered" evidence="10">
    <location>
        <begin position="541"/>
        <end position="564"/>
    </location>
</feature>
<evidence type="ECO:0000256" key="4">
    <source>
        <dbReference type="ARBA" id="ARBA00022553"/>
    </source>
</evidence>
<dbReference type="EMBL" id="RPFW01000004">
    <property type="protein sequence ID" value="TVZ03465.1"/>
    <property type="molecule type" value="Genomic_DNA"/>
</dbReference>
<dbReference type="PRINTS" id="PR00344">
    <property type="entry name" value="BCTRLSENSOR"/>
</dbReference>
<dbReference type="SMART" id="SM00065">
    <property type="entry name" value="GAF"/>
    <property type="match status" value="1"/>
</dbReference>
<dbReference type="GO" id="GO:0005524">
    <property type="term" value="F:ATP binding"/>
    <property type="evidence" value="ECO:0007669"/>
    <property type="project" value="UniProtKB-KW"/>
</dbReference>
<dbReference type="InterPro" id="IPR005467">
    <property type="entry name" value="His_kinase_dom"/>
</dbReference>
<keyword evidence="6" id="KW-0547">Nucleotide-binding</keyword>
<dbReference type="Pfam" id="PF02518">
    <property type="entry name" value="HATPase_c"/>
    <property type="match status" value="1"/>
</dbReference>
<evidence type="ECO:0000256" key="1">
    <source>
        <dbReference type="ARBA" id="ARBA00000085"/>
    </source>
</evidence>
<dbReference type="Gene3D" id="3.40.50.300">
    <property type="entry name" value="P-loop containing nucleotide triphosphate hydrolases"/>
    <property type="match status" value="1"/>
</dbReference>
<name>A0A6P2BZ41_9ACTN</name>
<dbReference type="Pfam" id="PF00512">
    <property type="entry name" value="HisKA"/>
    <property type="match status" value="1"/>
</dbReference>
<evidence type="ECO:0000313" key="14">
    <source>
        <dbReference type="Proteomes" id="UP000460272"/>
    </source>
</evidence>
<dbReference type="InterPro" id="IPR004358">
    <property type="entry name" value="Sig_transdc_His_kin-like_C"/>
</dbReference>
<dbReference type="Proteomes" id="UP000460272">
    <property type="component" value="Unassembled WGS sequence"/>
</dbReference>
<comment type="subcellular location">
    <subcellularLocation>
        <location evidence="2">Cell membrane</location>
    </subcellularLocation>
</comment>
<dbReference type="PROSITE" id="PS50893">
    <property type="entry name" value="ABC_TRANSPORTER_2"/>
    <property type="match status" value="1"/>
</dbReference>
<dbReference type="SMART" id="SM00388">
    <property type="entry name" value="HisKA"/>
    <property type="match status" value="1"/>
</dbReference>
<gene>
    <name evidence="13" type="ORF">EAS64_24070</name>
</gene>
<evidence type="ECO:0000259" key="11">
    <source>
        <dbReference type="PROSITE" id="PS50109"/>
    </source>
</evidence>
<dbReference type="InterPro" id="IPR003661">
    <property type="entry name" value="HisK_dim/P_dom"/>
</dbReference>
<dbReference type="OrthoDB" id="9806130at2"/>
<evidence type="ECO:0000256" key="9">
    <source>
        <dbReference type="ARBA" id="ARBA00023012"/>
    </source>
</evidence>
<comment type="caution">
    <text evidence="13">The sequence shown here is derived from an EMBL/GenBank/DDBJ whole genome shotgun (WGS) entry which is preliminary data.</text>
</comment>
<dbReference type="SUPFAM" id="SSF47384">
    <property type="entry name" value="Homodimeric domain of signal transducing histidine kinase"/>
    <property type="match status" value="1"/>
</dbReference>
<dbReference type="Gene3D" id="3.30.565.10">
    <property type="entry name" value="Histidine kinase-like ATPase, C-terminal domain"/>
    <property type="match status" value="1"/>
</dbReference>
<proteinExistence type="predicted"/>
<dbReference type="InterPro" id="IPR003594">
    <property type="entry name" value="HATPase_dom"/>
</dbReference>
<dbReference type="PANTHER" id="PTHR43790">
    <property type="entry name" value="CARBOHYDRATE TRANSPORT ATP-BINDING PROTEIN MG119-RELATED"/>
    <property type="match status" value="1"/>
</dbReference>
<dbReference type="RefSeq" id="WP_145856258.1">
    <property type="nucleotide sequence ID" value="NZ_RPFW01000004.1"/>
</dbReference>
<dbReference type="InterPro" id="IPR003593">
    <property type="entry name" value="AAA+_ATPase"/>
</dbReference>
<dbReference type="Gene3D" id="3.30.450.40">
    <property type="match status" value="1"/>
</dbReference>
<dbReference type="InterPro" id="IPR027417">
    <property type="entry name" value="P-loop_NTPase"/>
</dbReference>
<keyword evidence="9" id="KW-0902">Two-component regulatory system</keyword>
<feature type="domain" description="Histidine kinase" evidence="11">
    <location>
        <begin position="641"/>
        <end position="868"/>
    </location>
</feature>
<dbReference type="InterPro" id="IPR003018">
    <property type="entry name" value="GAF"/>
</dbReference>
<dbReference type="InterPro" id="IPR036097">
    <property type="entry name" value="HisK_dim/P_sf"/>
</dbReference>
<evidence type="ECO:0000256" key="6">
    <source>
        <dbReference type="ARBA" id="ARBA00022741"/>
    </source>
</evidence>
<dbReference type="CDD" id="cd00075">
    <property type="entry name" value="HATPase"/>
    <property type="match status" value="1"/>
</dbReference>
<organism evidence="13 14">
    <name type="scientific">Trebonia kvetii</name>
    <dbReference type="NCBI Taxonomy" id="2480626"/>
    <lineage>
        <taxon>Bacteria</taxon>
        <taxon>Bacillati</taxon>
        <taxon>Actinomycetota</taxon>
        <taxon>Actinomycetes</taxon>
        <taxon>Streptosporangiales</taxon>
        <taxon>Treboniaceae</taxon>
        <taxon>Trebonia</taxon>
    </lineage>
</organism>
<dbReference type="InterPro" id="IPR029016">
    <property type="entry name" value="GAF-like_dom_sf"/>
</dbReference>
<dbReference type="Pfam" id="PF00005">
    <property type="entry name" value="ABC_tran"/>
    <property type="match status" value="1"/>
</dbReference>
<keyword evidence="7" id="KW-0418">Kinase</keyword>
<dbReference type="SUPFAM" id="SSF55874">
    <property type="entry name" value="ATPase domain of HSP90 chaperone/DNA topoisomerase II/histidine kinase"/>
    <property type="match status" value="1"/>
</dbReference>
<protein>
    <recommendedName>
        <fullName evidence="3">histidine kinase</fullName>
        <ecNumber evidence="3">2.7.13.3</ecNumber>
    </recommendedName>
</protein>
<evidence type="ECO:0000256" key="10">
    <source>
        <dbReference type="SAM" id="MobiDB-lite"/>
    </source>
</evidence>
<dbReference type="InterPro" id="IPR017871">
    <property type="entry name" value="ABC_transporter-like_CS"/>
</dbReference>
<dbReference type="InterPro" id="IPR003439">
    <property type="entry name" value="ABC_transporter-like_ATP-bd"/>
</dbReference>
<dbReference type="EC" id="2.7.13.3" evidence="3"/>
<evidence type="ECO:0000256" key="8">
    <source>
        <dbReference type="ARBA" id="ARBA00022840"/>
    </source>
</evidence>
<dbReference type="PROSITE" id="PS50109">
    <property type="entry name" value="HIS_KIN"/>
    <property type="match status" value="1"/>
</dbReference>
<feature type="domain" description="ABC transporter" evidence="12">
    <location>
        <begin position="16"/>
        <end position="250"/>
    </location>
</feature>
<dbReference type="InterPro" id="IPR036890">
    <property type="entry name" value="HATPase_C_sf"/>
</dbReference>
<evidence type="ECO:0000256" key="3">
    <source>
        <dbReference type="ARBA" id="ARBA00012438"/>
    </source>
</evidence>
<dbReference type="PANTHER" id="PTHR43790:SF8">
    <property type="entry name" value="SUGAR ABC TRANSPORTER ATP-BINDING PROTEIN"/>
    <property type="match status" value="1"/>
</dbReference>
<dbReference type="CDD" id="cd00082">
    <property type="entry name" value="HisKA"/>
    <property type="match status" value="1"/>
</dbReference>
<evidence type="ECO:0000256" key="5">
    <source>
        <dbReference type="ARBA" id="ARBA00022679"/>
    </source>
</evidence>
<dbReference type="Gene3D" id="1.10.287.130">
    <property type="match status" value="1"/>
</dbReference>
<dbReference type="Pfam" id="PF13185">
    <property type="entry name" value="GAF_2"/>
    <property type="match status" value="1"/>
</dbReference>
<sequence>MTSSVERDTTSVIPELAVSSLTVRFGALVALDGVHLALRAGEVVALAGENGAGKTTLIRAIAGDVPTVSGSIRVGGQSVAPVPSAAARLGVRVVWQDLALSDNLDVAANVMLGNERRRHLFSEVALHKDASRLLERLGIPLRDTTQPVRTLSGGQRQMVAVARAMAREPRLLLLDEPTAALGVQEAALVERLITRLRARGTTILLSCHDTEMMFRLADRIVVLRHGRVVTEVAPSEVHPDDVVALISGQAVDSSARRQLTRLHGLTDRLVSSDPSSSLSLILSALGAAIGSERLAIHLLEDGELVRAASLGMPDTLLDAWARLPVGMSGGPVGLAAERQVPVIEENLRTDGGSWQVFGNLARPAKVASSWSVPVLGPGGLLGVITVFRAMPGLPRRDDLDLAALYAGYAASAIERDRLLDEVTARNRLLETIREMLQTLAGPVPVESALRIALQALRQGLGAEEVALIAASGEVTTCRGYSSAADDFWTAAAVPGRDAAGLELPPAPQLREAPAAMPESMAVAARAAVERRDPDGVAVDGTVDPAAWPGPPSAGTLRTGGGQPAQHAERRYLSVSFNAPDGRTILLAGWRDGAHSEDATALLEDAANSLRLALERERALLAQQEAMALRQSRELQRTFLRRLSHELRTPLTAITGYATSLLQQDVTWDAESQQRFLSRIATESARLGRLVNDLLDFSTIESGILRLNSDWCDIPLVVDAAVAVLPPAAASQVTVADGGGLPSIWADHDRLEQVFVNLIGNALGHNPPGTRVTVTAVPAGPGTVTVRVADDGDGLPPELARAVTEAADERDPRWHDVLASSTIRPPRRGSGAGLGLSIASGIVAAHGGRLELAPTARGTCFLITLPVERPASTATAPIVAPPGAVIPSNTVTPDNAETPSNAVTPSTATPNGVTAL</sequence>
<dbReference type="InterPro" id="IPR050107">
    <property type="entry name" value="ABC_carbohydrate_import_ATPase"/>
</dbReference>
<accession>A0A6P2BZ41</accession>
<dbReference type="SMART" id="SM00382">
    <property type="entry name" value="AAA"/>
    <property type="match status" value="1"/>
</dbReference>
<dbReference type="GO" id="GO:0005886">
    <property type="term" value="C:plasma membrane"/>
    <property type="evidence" value="ECO:0007669"/>
    <property type="project" value="UniProtKB-SubCell"/>
</dbReference>
<dbReference type="SMART" id="SM00387">
    <property type="entry name" value="HATPase_c"/>
    <property type="match status" value="1"/>
</dbReference>
<keyword evidence="8 13" id="KW-0067">ATP-binding</keyword>
<dbReference type="AlphaFoldDB" id="A0A6P2BZ41"/>
<evidence type="ECO:0000259" key="12">
    <source>
        <dbReference type="PROSITE" id="PS50893"/>
    </source>
</evidence>
<evidence type="ECO:0000313" key="13">
    <source>
        <dbReference type="EMBL" id="TVZ03465.1"/>
    </source>
</evidence>
<evidence type="ECO:0000256" key="7">
    <source>
        <dbReference type="ARBA" id="ARBA00022777"/>
    </source>
</evidence>
<dbReference type="FunFam" id="1.10.287.130:FF:000001">
    <property type="entry name" value="Two-component sensor histidine kinase"/>
    <property type="match status" value="1"/>
</dbReference>
<reference evidence="13 14" key="1">
    <citation type="submission" date="2018-11" db="EMBL/GenBank/DDBJ databases">
        <title>Trebonia kvetii gen.nov., sp.nov., a novel acidophilic actinobacterium, and proposal of the new actinobacterial family Treboniaceae fam. nov.</title>
        <authorList>
            <person name="Rapoport D."/>
            <person name="Sagova-Mareckova M."/>
            <person name="Sedlacek I."/>
            <person name="Provaznik J."/>
            <person name="Kralova S."/>
            <person name="Pavlinic D."/>
            <person name="Benes V."/>
            <person name="Kopecky J."/>
        </authorList>
    </citation>
    <scope>NUCLEOTIDE SEQUENCE [LARGE SCALE GENOMIC DNA]</scope>
    <source>
        <strain evidence="13 14">15Tr583</strain>
    </source>
</reference>
<dbReference type="PROSITE" id="PS00211">
    <property type="entry name" value="ABC_TRANSPORTER_1"/>
    <property type="match status" value="1"/>
</dbReference>
<feature type="region of interest" description="Disordered" evidence="10">
    <location>
        <begin position="888"/>
        <end position="915"/>
    </location>
</feature>
<dbReference type="SUPFAM" id="SSF52540">
    <property type="entry name" value="P-loop containing nucleoside triphosphate hydrolases"/>
    <property type="match status" value="1"/>
</dbReference>
<comment type="catalytic activity">
    <reaction evidence="1">
        <text>ATP + protein L-histidine = ADP + protein N-phospho-L-histidine.</text>
        <dbReference type="EC" id="2.7.13.3"/>
    </reaction>
</comment>
<evidence type="ECO:0000256" key="2">
    <source>
        <dbReference type="ARBA" id="ARBA00004236"/>
    </source>
</evidence>
<keyword evidence="5" id="KW-0808">Transferase</keyword>
<keyword evidence="4" id="KW-0597">Phosphoprotein</keyword>
<dbReference type="SUPFAM" id="SSF55781">
    <property type="entry name" value="GAF domain-like"/>
    <property type="match status" value="1"/>
</dbReference>
<dbReference type="GO" id="GO:0000155">
    <property type="term" value="F:phosphorelay sensor kinase activity"/>
    <property type="evidence" value="ECO:0007669"/>
    <property type="project" value="InterPro"/>
</dbReference>
<dbReference type="GO" id="GO:0016887">
    <property type="term" value="F:ATP hydrolysis activity"/>
    <property type="evidence" value="ECO:0007669"/>
    <property type="project" value="InterPro"/>
</dbReference>
<keyword evidence="14" id="KW-1185">Reference proteome</keyword>